<sequence>MTSPTGRLAMNVTPKSESFTDQCVSFYKLYL</sequence>
<protein>
    <submittedName>
        <fullName evidence="1">Uncharacterized protein</fullName>
    </submittedName>
</protein>
<evidence type="ECO:0000313" key="1">
    <source>
        <dbReference type="EMBL" id="SIT35894.1"/>
    </source>
</evidence>
<dbReference type="AlphaFoldDB" id="A0A1N7RLG5"/>
<gene>
    <name evidence="1" type="ORF">BN2476_70047</name>
</gene>
<comment type="caution">
    <text evidence="1">The sequence shown here is derived from an EMBL/GenBank/DDBJ whole genome shotgun (WGS) entry which is preliminary data.</text>
</comment>
<accession>A0A1N7RLG5</accession>
<organism evidence="1 2">
    <name type="scientific">Paraburkholderia piptadeniae</name>
    <dbReference type="NCBI Taxonomy" id="1701573"/>
    <lineage>
        <taxon>Bacteria</taxon>
        <taxon>Pseudomonadati</taxon>
        <taxon>Pseudomonadota</taxon>
        <taxon>Betaproteobacteria</taxon>
        <taxon>Burkholderiales</taxon>
        <taxon>Burkholderiaceae</taxon>
        <taxon>Paraburkholderia</taxon>
    </lineage>
</organism>
<dbReference type="EMBL" id="CYGY02000007">
    <property type="protein sequence ID" value="SIT35894.1"/>
    <property type="molecule type" value="Genomic_DNA"/>
</dbReference>
<evidence type="ECO:0000313" key="2">
    <source>
        <dbReference type="Proteomes" id="UP000195569"/>
    </source>
</evidence>
<name>A0A1N7RLG5_9BURK</name>
<dbReference type="Proteomes" id="UP000195569">
    <property type="component" value="Unassembled WGS sequence"/>
</dbReference>
<reference evidence="1" key="1">
    <citation type="submission" date="2016-12" db="EMBL/GenBank/DDBJ databases">
        <authorList>
            <person name="Moulin L."/>
        </authorList>
    </citation>
    <scope>NUCLEOTIDE SEQUENCE [LARGE SCALE GENOMIC DNA]</scope>
    <source>
        <strain evidence="1">STM 7183</strain>
    </source>
</reference>
<keyword evidence="2" id="KW-1185">Reference proteome</keyword>
<proteinExistence type="predicted"/>